<comment type="similarity">
    <text evidence="1">Belongs to the glycosyl hydrolase 57 family.</text>
</comment>
<dbReference type="SUPFAM" id="SSF74650">
    <property type="entry name" value="Galactose mutarotase-like"/>
    <property type="match status" value="1"/>
</dbReference>
<evidence type="ECO:0000259" key="3">
    <source>
        <dbReference type="Pfam" id="PF03065"/>
    </source>
</evidence>
<dbReference type="GO" id="GO:0003824">
    <property type="term" value="F:catalytic activity"/>
    <property type="evidence" value="ECO:0007669"/>
    <property type="project" value="InterPro"/>
</dbReference>
<dbReference type="Pfam" id="PF03065">
    <property type="entry name" value="Glyco_hydro_57"/>
    <property type="match status" value="1"/>
</dbReference>
<feature type="domain" description="Glycoside hydrolase family 57 N-terminal" evidence="3">
    <location>
        <begin position="29"/>
        <end position="260"/>
    </location>
</feature>
<dbReference type="InterPro" id="IPR011330">
    <property type="entry name" value="Glyco_hydro/deAcase_b/a-brl"/>
</dbReference>
<dbReference type="Proteomes" id="UP000464374">
    <property type="component" value="Chromosome"/>
</dbReference>
<dbReference type="EMBL" id="CP048020">
    <property type="protein sequence ID" value="QHX43232.1"/>
    <property type="molecule type" value="Genomic_DNA"/>
</dbReference>
<evidence type="ECO:0000256" key="1">
    <source>
        <dbReference type="ARBA" id="ARBA00006821"/>
    </source>
</evidence>
<dbReference type="InterPro" id="IPR004300">
    <property type="entry name" value="Glyco_hydro_57_N"/>
</dbReference>
<accession>A0A6P1Y2T5</accession>
<dbReference type="AlphaFoldDB" id="A0A6P1Y2T5"/>
<protein>
    <submittedName>
        <fullName evidence="5">DUF1926 domain-containing protein</fullName>
    </submittedName>
</protein>
<evidence type="ECO:0000313" key="5">
    <source>
        <dbReference type="EMBL" id="QHX43232.1"/>
    </source>
</evidence>
<dbReference type="Pfam" id="PF09095">
    <property type="entry name" value="AmyA-gluTrfs_C"/>
    <property type="match status" value="1"/>
</dbReference>
<dbReference type="InterPro" id="IPR011013">
    <property type="entry name" value="Gal_mutarotase_sf_dom"/>
</dbReference>
<evidence type="ECO:0000313" key="6">
    <source>
        <dbReference type="Proteomes" id="UP000464374"/>
    </source>
</evidence>
<dbReference type="InterPro" id="IPR015179">
    <property type="entry name" value="A-amylase/a-glucTrfase_C"/>
</dbReference>
<dbReference type="Gene3D" id="2.70.98.10">
    <property type="match status" value="2"/>
</dbReference>
<organism evidence="5 6">
    <name type="scientific">Treponema vincentii</name>
    <dbReference type="NCBI Taxonomy" id="69710"/>
    <lineage>
        <taxon>Bacteria</taxon>
        <taxon>Pseudomonadati</taxon>
        <taxon>Spirochaetota</taxon>
        <taxon>Spirochaetia</taxon>
        <taxon>Spirochaetales</taxon>
        <taxon>Treponemataceae</taxon>
        <taxon>Treponema</taxon>
    </lineage>
</organism>
<dbReference type="RefSeq" id="WP_162663561.1">
    <property type="nucleotide sequence ID" value="NZ_CP048020.1"/>
</dbReference>
<dbReference type="SUPFAM" id="SSF88713">
    <property type="entry name" value="Glycoside hydrolase/deacetylase"/>
    <property type="match status" value="1"/>
</dbReference>
<dbReference type="KEGG" id="trz:GWP43_06990"/>
<dbReference type="GO" id="GO:0005975">
    <property type="term" value="P:carbohydrate metabolic process"/>
    <property type="evidence" value="ECO:0007669"/>
    <property type="project" value="InterPro"/>
</dbReference>
<dbReference type="PANTHER" id="PTHR36306">
    <property type="entry name" value="ALPHA-AMYLASE-RELATED-RELATED"/>
    <property type="match status" value="1"/>
</dbReference>
<dbReference type="Gene3D" id="3.20.110.20">
    <property type="match status" value="1"/>
</dbReference>
<gene>
    <name evidence="5" type="ORF">GWP43_06990</name>
</gene>
<dbReference type="InterPro" id="IPR014718">
    <property type="entry name" value="GH-type_carb-bd"/>
</dbReference>
<sequence length="646" mass="74347">MDTSKKNVHLCFCVQLSISYLQQIDKNDNASLYKTFFSGIQAEEKLPLTIFATGSFLEWQKGKRQAYTMLLNSMLSRKQIELLGGGYYQPYLSLLPASDVIGQIEMMTAAIRTHFGKRPRGLFLTASAWTPSLITPFIRCGMEYCLLDYRLFPQNREQNSQNTYFSPTIVEDKGKTITVFPYIPDDPDFINRTPQEFYDKLAATASSTDESMYLLFLPVKAYIKCLEKNKDGLNWFSSFVELCNQPESVIRLTHTAELMKRRQPHPPMYIAPNTILCDTPTGHATKHAITIQRDAFKIYSKMMYVNMLANGMKGDKARKKYALQELWKAQNAELFALEPCISEYHNELRRIAYRKLLVAEKQTRLPGIFTEGLTRYDIDMDGFKEVLSQRSPLNMYVHHHGGKIFECDVFSAYKNYSDMPLEHSGMFIDYLLSEAALQRLKNGQLEALTAVFSDNTYQETEINTIRSELKLSTASLFDAGIEQPVSLRKQYTFFSEGTQVQYILKNDSPFNLSAYFIVEIDIALEETDSVMPSLSLYDCEENQKKERSITTDVFNKVSWIQLEDPEGKIQFTMEANEVPGLIVIPVYGICKRETEAVEQMIRGVRMFFYWKTDLNPNYETEKMLFLKIKNRKISRTTPTATAVRAD</sequence>
<evidence type="ECO:0000259" key="4">
    <source>
        <dbReference type="Pfam" id="PF09095"/>
    </source>
</evidence>
<keyword evidence="2" id="KW-0119">Carbohydrate metabolism</keyword>
<dbReference type="InterPro" id="IPR052046">
    <property type="entry name" value="GH57_Enzymes"/>
</dbReference>
<reference evidence="5 6" key="1">
    <citation type="submission" date="2020-01" db="EMBL/GenBank/DDBJ databases">
        <title>Complete genome sequence of a human oral phylogroup 1 Treponema sp. strain ATCC 700766, originally isolated from periodontitis dental plaque.</title>
        <authorList>
            <person name="Chan Y."/>
            <person name="Huo Y.-B."/>
            <person name="Yu X.-L."/>
            <person name="Zeng H."/>
            <person name="Leung W.-K."/>
            <person name="Watt R.M."/>
        </authorList>
    </citation>
    <scope>NUCLEOTIDE SEQUENCE [LARGE SCALE GENOMIC DNA]</scope>
    <source>
        <strain evidence="5 6">OMZ 804</strain>
    </source>
</reference>
<proteinExistence type="inferred from homology"/>
<dbReference type="PANTHER" id="PTHR36306:SF1">
    <property type="entry name" value="ALPHA-AMYLASE-RELATED"/>
    <property type="match status" value="1"/>
</dbReference>
<feature type="domain" description="Alpha-amylase/4-alpha-glucanotransferase C-terminal" evidence="4">
    <location>
        <begin position="427"/>
        <end position="614"/>
    </location>
</feature>
<evidence type="ECO:0000256" key="2">
    <source>
        <dbReference type="ARBA" id="ARBA00023277"/>
    </source>
</evidence>
<dbReference type="GO" id="GO:0030246">
    <property type="term" value="F:carbohydrate binding"/>
    <property type="evidence" value="ECO:0007669"/>
    <property type="project" value="InterPro"/>
</dbReference>
<name>A0A6P1Y2T5_9SPIR</name>